<dbReference type="Gene3D" id="3.40.50.300">
    <property type="entry name" value="P-loop containing nucleotide triphosphate hydrolases"/>
    <property type="match status" value="1"/>
</dbReference>
<proteinExistence type="predicted"/>
<dbReference type="RefSeq" id="WP_090648658.1">
    <property type="nucleotide sequence ID" value="NZ_CBCRYE010000002.1"/>
</dbReference>
<dbReference type="OrthoDB" id="9800698at2"/>
<dbReference type="EMBL" id="FMTS01000004">
    <property type="protein sequence ID" value="SCW67296.1"/>
    <property type="molecule type" value="Genomic_DNA"/>
</dbReference>
<dbReference type="GO" id="GO:0016740">
    <property type="term" value="F:transferase activity"/>
    <property type="evidence" value="ECO:0007669"/>
    <property type="project" value="UniProtKB-KW"/>
</dbReference>
<protein>
    <submittedName>
        <fullName evidence="1">Sulfotransferase family protein</fullName>
    </submittedName>
</protein>
<reference evidence="2" key="1">
    <citation type="submission" date="2016-10" db="EMBL/GenBank/DDBJ databases">
        <authorList>
            <person name="Varghese N."/>
            <person name="Submissions S."/>
        </authorList>
    </citation>
    <scope>NUCLEOTIDE SEQUENCE [LARGE SCALE GENOMIC DNA]</scope>
    <source>
        <strain evidence="2">CGMCC 1.3431</strain>
    </source>
</reference>
<dbReference type="STRING" id="260084.SAMN02927928_2599"/>
<dbReference type="SUPFAM" id="SSF52540">
    <property type="entry name" value="P-loop containing nucleoside triphosphate hydrolases"/>
    <property type="match status" value="1"/>
</dbReference>
<evidence type="ECO:0000313" key="1">
    <source>
        <dbReference type="EMBL" id="SCW67296.1"/>
    </source>
</evidence>
<dbReference type="AlphaFoldDB" id="A0A1G4SE26"/>
<sequence length="272" mass="30315">MPTILLTGIPRSGTTLACKLLNEFPDTVTLAEPLSLQKRGDMAGAAEEIADFVAQARHDALTTNTAVSRHINGVVPENWAEAPGRDQKLRQAQTSLSAIGLKKPLTDDFHLIIKQPGEFTALYNVLKTKYPVFALVRHPLAALAAWQTVNMPIHEGRMPVLEAFHPELTAQLNAIYDRVKRQVHLLGWILDVYTRFPAENIIRYEDMLADSQRSLGKITAHSQPSAKPLKAFDLQERYPGVDLPLLARELQVLAEKAAPFYPDFNASLSRYM</sequence>
<keyword evidence="2" id="KW-1185">Reference proteome</keyword>
<organism evidence="1 2">
    <name type="scientific">Asticcacaulis taihuensis</name>
    <dbReference type="NCBI Taxonomy" id="260084"/>
    <lineage>
        <taxon>Bacteria</taxon>
        <taxon>Pseudomonadati</taxon>
        <taxon>Pseudomonadota</taxon>
        <taxon>Alphaproteobacteria</taxon>
        <taxon>Caulobacterales</taxon>
        <taxon>Caulobacteraceae</taxon>
        <taxon>Asticcacaulis</taxon>
    </lineage>
</organism>
<keyword evidence="1" id="KW-0808">Transferase</keyword>
<dbReference type="Pfam" id="PF13469">
    <property type="entry name" value="Sulfotransfer_3"/>
    <property type="match status" value="1"/>
</dbReference>
<name>A0A1G4SE26_9CAUL</name>
<evidence type="ECO:0000313" key="2">
    <source>
        <dbReference type="Proteomes" id="UP000199150"/>
    </source>
</evidence>
<dbReference type="Proteomes" id="UP000199150">
    <property type="component" value="Unassembled WGS sequence"/>
</dbReference>
<gene>
    <name evidence="1" type="ORF">SAMN02927928_2599</name>
</gene>
<accession>A0A1G4SE26</accession>
<dbReference type="InterPro" id="IPR027417">
    <property type="entry name" value="P-loop_NTPase"/>
</dbReference>